<keyword evidence="2" id="KW-0732">Signal</keyword>
<feature type="signal peptide" evidence="2">
    <location>
        <begin position="1"/>
        <end position="24"/>
    </location>
</feature>
<feature type="compositionally biased region" description="Pro residues" evidence="1">
    <location>
        <begin position="83"/>
        <end position="104"/>
    </location>
</feature>
<keyword evidence="4" id="KW-1185">Reference proteome</keyword>
<accession>A0ABW2KR56</accession>
<sequence>MGTGSWVVALALLGAVAAAGPARAQISLQPRVEQPPQPEAPSSAPRQLTPPPAAPDPAPQVLTPVPPPPAALDAPEQPGSAPVAPPAPTPEAVPPALPDAPAPTVPTETPTEAPAAPAQPPAAPGETQPEDGASDAGALTPGSLGLRRLPPAPAAPQRSFEEMPVALLRGLDKITGRASSFEAKVGEVARFGQLLVHVRACREAPPIEPPESAAFLEITELRPDEGAVPLFSGWMFASSPALSALEHPVYDVWVIDCRKAETSAASSPAD</sequence>
<dbReference type="Proteomes" id="UP001596456">
    <property type="component" value="Unassembled WGS sequence"/>
</dbReference>
<organism evidence="3 4">
    <name type="scientific">Rhodocista pekingensis</name>
    <dbReference type="NCBI Taxonomy" id="201185"/>
    <lineage>
        <taxon>Bacteria</taxon>
        <taxon>Pseudomonadati</taxon>
        <taxon>Pseudomonadota</taxon>
        <taxon>Alphaproteobacteria</taxon>
        <taxon>Rhodospirillales</taxon>
        <taxon>Azospirillaceae</taxon>
        <taxon>Rhodocista</taxon>
    </lineage>
</organism>
<dbReference type="InterPro" id="IPR019225">
    <property type="entry name" value="DUF2155"/>
</dbReference>
<feature type="compositionally biased region" description="Low complexity" evidence="1">
    <location>
        <begin position="105"/>
        <end position="116"/>
    </location>
</feature>
<dbReference type="EMBL" id="JBHTCM010000004">
    <property type="protein sequence ID" value="MFC7331855.1"/>
    <property type="molecule type" value="Genomic_DNA"/>
</dbReference>
<evidence type="ECO:0000256" key="2">
    <source>
        <dbReference type="SAM" id="SignalP"/>
    </source>
</evidence>
<gene>
    <name evidence="3" type="ORF">ACFQPS_01640</name>
</gene>
<feature type="chain" id="PRO_5045496976" evidence="2">
    <location>
        <begin position="25"/>
        <end position="270"/>
    </location>
</feature>
<reference evidence="4" key="1">
    <citation type="journal article" date="2019" name="Int. J. Syst. Evol. Microbiol.">
        <title>The Global Catalogue of Microorganisms (GCM) 10K type strain sequencing project: providing services to taxonomists for standard genome sequencing and annotation.</title>
        <authorList>
            <consortium name="The Broad Institute Genomics Platform"/>
            <consortium name="The Broad Institute Genome Sequencing Center for Infectious Disease"/>
            <person name="Wu L."/>
            <person name="Ma J."/>
        </authorList>
    </citation>
    <scope>NUCLEOTIDE SEQUENCE [LARGE SCALE GENOMIC DNA]</scope>
    <source>
        <strain evidence="4">CGMCC 1.16275</strain>
    </source>
</reference>
<feature type="compositionally biased region" description="Pro residues" evidence="1">
    <location>
        <begin position="48"/>
        <end position="70"/>
    </location>
</feature>
<evidence type="ECO:0000313" key="3">
    <source>
        <dbReference type="EMBL" id="MFC7331855.1"/>
    </source>
</evidence>
<name>A0ABW2KR56_9PROT</name>
<proteinExistence type="predicted"/>
<dbReference type="Pfam" id="PF09923">
    <property type="entry name" value="DUF2155"/>
    <property type="match status" value="1"/>
</dbReference>
<comment type="caution">
    <text evidence="3">The sequence shown here is derived from an EMBL/GenBank/DDBJ whole genome shotgun (WGS) entry which is preliminary data.</text>
</comment>
<dbReference type="RefSeq" id="WP_377355888.1">
    <property type="nucleotide sequence ID" value="NZ_JBHTCM010000004.1"/>
</dbReference>
<evidence type="ECO:0000313" key="4">
    <source>
        <dbReference type="Proteomes" id="UP001596456"/>
    </source>
</evidence>
<feature type="compositionally biased region" description="Low complexity" evidence="1">
    <location>
        <begin position="71"/>
        <end position="82"/>
    </location>
</feature>
<protein>
    <submittedName>
        <fullName evidence="3">DUF2155 domain-containing protein</fullName>
    </submittedName>
</protein>
<evidence type="ECO:0000256" key="1">
    <source>
        <dbReference type="SAM" id="MobiDB-lite"/>
    </source>
</evidence>
<feature type="region of interest" description="Disordered" evidence="1">
    <location>
        <begin position="27"/>
        <end position="158"/>
    </location>
</feature>
<dbReference type="PRINTS" id="PR01217">
    <property type="entry name" value="PRICHEXTENSN"/>
</dbReference>